<feature type="compositionally biased region" description="Low complexity" evidence="1">
    <location>
        <begin position="52"/>
        <end position="69"/>
    </location>
</feature>
<feature type="compositionally biased region" description="Polar residues" evidence="1">
    <location>
        <begin position="208"/>
        <end position="225"/>
    </location>
</feature>
<accession>A0A226D7M1</accession>
<dbReference type="EMBL" id="LNIX01000031">
    <property type="protein sequence ID" value="OXA40868.1"/>
    <property type="molecule type" value="Genomic_DNA"/>
</dbReference>
<proteinExistence type="predicted"/>
<comment type="caution">
    <text evidence="2">The sequence shown here is derived from an EMBL/GenBank/DDBJ whole genome shotgun (WGS) entry which is preliminary data.</text>
</comment>
<organism evidence="2 3">
    <name type="scientific">Folsomia candida</name>
    <name type="common">Springtail</name>
    <dbReference type="NCBI Taxonomy" id="158441"/>
    <lineage>
        <taxon>Eukaryota</taxon>
        <taxon>Metazoa</taxon>
        <taxon>Ecdysozoa</taxon>
        <taxon>Arthropoda</taxon>
        <taxon>Hexapoda</taxon>
        <taxon>Collembola</taxon>
        <taxon>Entomobryomorpha</taxon>
        <taxon>Isotomoidea</taxon>
        <taxon>Isotomidae</taxon>
        <taxon>Proisotominae</taxon>
        <taxon>Folsomia</taxon>
    </lineage>
</organism>
<feature type="region of interest" description="Disordered" evidence="1">
    <location>
        <begin position="191"/>
        <end position="225"/>
    </location>
</feature>
<evidence type="ECO:0000313" key="3">
    <source>
        <dbReference type="Proteomes" id="UP000198287"/>
    </source>
</evidence>
<protein>
    <submittedName>
        <fullName evidence="2">Nuclease SbcCD subunit C</fullName>
    </submittedName>
</protein>
<dbReference type="AlphaFoldDB" id="A0A226D7M1"/>
<dbReference type="Proteomes" id="UP000198287">
    <property type="component" value="Unassembled WGS sequence"/>
</dbReference>
<gene>
    <name evidence="2" type="ORF">Fcan01_24202</name>
</gene>
<evidence type="ECO:0000313" key="2">
    <source>
        <dbReference type="EMBL" id="OXA40868.1"/>
    </source>
</evidence>
<keyword evidence="3" id="KW-1185">Reference proteome</keyword>
<evidence type="ECO:0000256" key="1">
    <source>
        <dbReference type="SAM" id="MobiDB-lite"/>
    </source>
</evidence>
<name>A0A226D7M1_FOLCA</name>
<feature type="region of interest" description="Disordered" evidence="1">
    <location>
        <begin position="1"/>
        <end position="73"/>
    </location>
</feature>
<sequence>MPADDRPKRTTAGQPMERFGEFVPSDQRKPPTRKNSRKSDRHEVTLQDIEKSAAAGSRASDKSGSSRSATMTVKKQVIATTAKQDIAKLEIDINNESSTMKIRELEFKNLEKKVVTLMEQLSKLDGQSEEAQPLKRELEKMTSEMMTEDLELNKLKVRLDNKKANLQHSKQLIQNVAELKKLELDQEEIEEEETASQKLSDDDFNTVVKKTTLNQKRATTTTNRK</sequence>
<feature type="compositionally biased region" description="Basic and acidic residues" evidence="1">
    <location>
        <begin position="37"/>
        <end position="51"/>
    </location>
</feature>
<reference evidence="2 3" key="1">
    <citation type="submission" date="2015-12" db="EMBL/GenBank/DDBJ databases">
        <title>The genome of Folsomia candida.</title>
        <authorList>
            <person name="Faddeeva A."/>
            <person name="Derks M.F."/>
            <person name="Anvar Y."/>
            <person name="Smit S."/>
            <person name="Van Straalen N."/>
            <person name="Roelofs D."/>
        </authorList>
    </citation>
    <scope>NUCLEOTIDE SEQUENCE [LARGE SCALE GENOMIC DNA]</scope>
    <source>
        <strain evidence="2 3">VU population</strain>
        <tissue evidence="2">Whole body</tissue>
    </source>
</reference>